<evidence type="ECO:0000313" key="2">
    <source>
        <dbReference type="Proteomes" id="UP000446658"/>
    </source>
</evidence>
<protein>
    <submittedName>
        <fullName evidence="1">DUF4224 domain-containing protein</fullName>
    </submittedName>
</protein>
<sequence>MQTMLKALRLRQLIHTASRKYESFGIRCPACRVFMYGPGKDAPQPTALGNEECRRRYRDRIGRKLFNRVTEARKKGATRIVIDGVTVWQKGIGFFRPSASPGEMKGPFMGNVRMDIEQLQKLTGRKTRSAQARWFKAHFGVDVPCDQIGPIMTEKTYQDLLAKQCGLYSGPMAQPQTRRPAVRTR</sequence>
<accession>A0A844GBI2</accession>
<name>A0A844GBI2_9NEIS</name>
<comment type="caution">
    <text evidence="1">The sequence shown here is derived from an EMBL/GenBank/DDBJ whole genome shotgun (WGS) entry which is preliminary data.</text>
</comment>
<keyword evidence="2" id="KW-1185">Reference proteome</keyword>
<reference evidence="1 2" key="1">
    <citation type="submission" date="2019-11" db="EMBL/GenBank/DDBJ databases">
        <title>Draft genome sequence of Paludibacterium sp. dN18-1.</title>
        <authorList>
            <person name="Im W.-T."/>
        </authorList>
    </citation>
    <scope>NUCLEOTIDE SEQUENCE [LARGE SCALE GENOMIC DNA]</scope>
    <source>
        <strain evidence="2">dN 18-1</strain>
    </source>
</reference>
<dbReference type="Proteomes" id="UP000446658">
    <property type="component" value="Unassembled WGS sequence"/>
</dbReference>
<dbReference type="RefSeq" id="WP_230369079.1">
    <property type="nucleotide sequence ID" value="NZ_WLYX01000001.1"/>
</dbReference>
<proteinExistence type="predicted"/>
<organism evidence="1 2">
    <name type="scientific">Paludibacterium denitrificans</name>
    <dbReference type="NCBI Taxonomy" id="2675226"/>
    <lineage>
        <taxon>Bacteria</taxon>
        <taxon>Pseudomonadati</taxon>
        <taxon>Pseudomonadota</taxon>
        <taxon>Betaproteobacteria</taxon>
        <taxon>Neisseriales</taxon>
        <taxon>Chromobacteriaceae</taxon>
        <taxon>Paludibacterium</taxon>
    </lineage>
</organism>
<dbReference type="EMBL" id="WLYX01000001">
    <property type="protein sequence ID" value="MTD32598.1"/>
    <property type="molecule type" value="Genomic_DNA"/>
</dbReference>
<dbReference type="AlphaFoldDB" id="A0A844GBI2"/>
<evidence type="ECO:0000313" key="1">
    <source>
        <dbReference type="EMBL" id="MTD32598.1"/>
    </source>
</evidence>
<gene>
    <name evidence="1" type="ORF">GKE73_02705</name>
</gene>